<accession>A0A1M5ULB4</accession>
<protein>
    <submittedName>
        <fullName evidence="3">Acetyl esterase/lipase</fullName>
    </submittedName>
</protein>
<evidence type="ECO:0000259" key="2">
    <source>
        <dbReference type="Pfam" id="PF20434"/>
    </source>
</evidence>
<reference evidence="3 4" key="1">
    <citation type="submission" date="2016-11" db="EMBL/GenBank/DDBJ databases">
        <authorList>
            <person name="Jaros S."/>
            <person name="Januszkiewicz K."/>
            <person name="Wedrychowicz H."/>
        </authorList>
    </citation>
    <scope>NUCLEOTIDE SEQUENCE [LARGE SCALE GENOMIC DNA]</scope>
    <source>
        <strain evidence="3 4">DSM 45627</strain>
    </source>
</reference>
<dbReference type="STRING" id="1206085.SAMN05443575_4238"/>
<dbReference type="RefSeq" id="WP_073392468.1">
    <property type="nucleotide sequence ID" value="NZ_FQVU01000009.1"/>
</dbReference>
<proteinExistence type="predicted"/>
<feature type="domain" description="BD-FAE-like" evidence="2">
    <location>
        <begin position="171"/>
        <end position="366"/>
    </location>
</feature>
<evidence type="ECO:0000313" key="3">
    <source>
        <dbReference type="EMBL" id="SHH63852.1"/>
    </source>
</evidence>
<dbReference type="PANTHER" id="PTHR48081">
    <property type="entry name" value="AB HYDROLASE SUPERFAMILY PROTEIN C4A8.06C"/>
    <property type="match status" value="1"/>
</dbReference>
<dbReference type="AlphaFoldDB" id="A0A1M5ULB4"/>
<dbReference type="GO" id="GO:0016787">
    <property type="term" value="F:hydrolase activity"/>
    <property type="evidence" value="ECO:0007669"/>
    <property type="project" value="UniProtKB-KW"/>
</dbReference>
<dbReference type="InterPro" id="IPR050300">
    <property type="entry name" value="GDXG_lipolytic_enzyme"/>
</dbReference>
<dbReference type="PANTHER" id="PTHR48081:SF33">
    <property type="entry name" value="KYNURENINE FORMAMIDASE"/>
    <property type="match status" value="1"/>
</dbReference>
<dbReference type="SUPFAM" id="SSF53474">
    <property type="entry name" value="alpha/beta-Hydrolases"/>
    <property type="match status" value="1"/>
</dbReference>
<dbReference type="Pfam" id="PF20434">
    <property type="entry name" value="BD-FAE"/>
    <property type="match status" value="1"/>
</dbReference>
<dbReference type="EMBL" id="FQVU01000009">
    <property type="protein sequence ID" value="SHH63852.1"/>
    <property type="molecule type" value="Genomic_DNA"/>
</dbReference>
<dbReference type="InterPro" id="IPR049492">
    <property type="entry name" value="BD-FAE-like_dom"/>
</dbReference>
<dbReference type="Gene3D" id="3.40.50.1820">
    <property type="entry name" value="alpha/beta hydrolase"/>
    <property type="match status" value="1"/>
</dbReference>
<organism evidence="3 4">
    <name type="scientific">Jatrophihabitans endophyticus</name>
    <dbReference type="NCBI Taxonomy" id="1206085"/>
    <lineage>
        <taxon>Bacteria</taxon>
        <taxon>Bacillati</taxon>
        <taxon>Actinomycetota</taxon>
        <taxon>Actinomycetes</taxon>
        <taxon>Jatrophihabitantales</taxon>
        <taxon>Jatrophihabitantaceae</taxon>
        <taxon>Jatrophihabitans</taxon>
    </lineage>
</organism>
<keyword evidence="1" id="KW-0378">Hydrolase</keyword>
<dbReference type="InterPro" id="IPR029058">
    <property type="entry name" value="AB_hydrolase_fold"/>
</dbReference>
<sequence length="422" mass="44682">MRAADLVLGLNAAAALNAVNARRPLDRRHRASIPAFLAGWATSELPLQTLGVHAAANVAAFAAGGNRGLRGAVGLGLSAVTAGELLATHRSARRAADVYERALAAALGAGYRDAVVQPEHPGPAAADAHAPGLVRMTRIRRRFAHHADIAYGPAGHANLLDVWARDDLPADANAPVLVQVPGGAWVTGNKQAQAYPLMSHLAERGWVCVAVNYRLSPRATWPDQIVDVKRALAWVKRTIREYGGDPGFVAITGGSAGGHLSSLAALTPHERAWQPGFEDVDTSVAAAVPFYGAYDWVDAEDVGHRGLPGFVGRHVVKASPRAEPETFRRASPLYRVHAGAPPFLLSHGTNDSVIPVEQGRLFAQRLRAVSRQPVAYAELPGAQHAFDFFGSTRANLAAEAVARFLGWVYGRHLAAAGRVGSP</sequence>
<evidence type="ECO:0000256" key="1">
    <source>
        <dbReference type="ARBA" id="ARBA00022801"/>
    </source>
</evidence>
<keyword evidence="4" id="KW-1185">Reference proteome</keyword>
<evidence type="ECO:0000313" key="4">
    <source>
        <dbReference type="Proteomes" id="UP000186132"/>
    </source>
</evidence>
<name>A0A1M5ULB4_9ACTN</name>
<gene>
    <name evidence="3" type="ORF">SAMN05443575_4238</name>
</gene>
<dbReference type="Proteomes" id="UP000186132">
    <property type="component" value="Unassembled WGS sequence"/>
</dbReference>
<dbReference type="OrthoDB" id="9803828at2"/>